<sequence>MNGKRTLSPRRPLWLAGALILVLGTGGCGPSATPADHADGRKALQTALDAWKGGQTPDALAKSTPSIHVADDDWDSGLLLQSYKADDEGKLVGTDLNYAVVLELKNDKGKVTSKKAVYAVSTHPQLLVLRQDD</sequence>
<name>A0A1U7CUY3_9BACT</name>
<keyword evidence="2" id="KW-1185">Reference proteome</keyword>
<dbReference type="PROSITE" id="PS51257">
    <property type="entry name" value="PROKAR_LIPOPROTEIN"/>
    <property type="match status" value="1"/>
</dbReference>
<protein>
    <submittedName>
        <fullName evidence="1">Uncharacterized protein</fullName>
    </submittedName>
</protein>
<dbReference type="RefSeq" id="WP_145952258.1">
    <property type="nucleotide sequence ID" value="NZ_CP019082.1"/>
</dbReference>
<dbReference type="STRING" id="1387353.BSF38_04294"/>
<dbReference type="Proteomes" id="UP000186309">
    <property type="component" value="Chromosome"/>
</dbReference>
<proteinExistence type="predicted"/>
<accession>A0A1U7CUY3</accession>
<reference evidence="2" key="1">
    <citation type="submission" date="2016-12" db="EMBL/GenBank/DDBJ databases">
        <title>Comparative genomics of four Isosphaeraceae planctomycetes: a common pool of plasmids and glycoside hydrolase genes.</title>
        <authorList>
            <person name="Ivanova A."/>
        </authorList>
    </citation>
    <scope>NUCLEOTIDE SEQUENCE [LARGE SCALE GENOMIC DNA]</scope>
    <source>
        <strain evidence="2">PX4</strain>
    </source>
</reference>
<evidence type="ECO:0000313" key="2">
    <source>
        <dbReference type="Proteomes" id="UP000186309"/>
    </source>
</evidence>
<dbReference type="EMBL" id="CP019082">
    <property type="protein sequence ID" value="APW62742.1"/>
    <property type="molecule type" value="Genomic_DNA"/>
</dbReference>
<gene>
    <name evidence="1" type="ORF">BSF38_04294</name>
</gene>
<dbReference type="KEGG" id="pbor:BSF38_04294"/>
<evidence type="ECO:0000313" key="1">
    <source>
        <dbReference type="EMBL" id="APW62742.1"/>
    </source>
</evidence>
<dbReference type="OrthoDB" id="287194at2"/>
<organism evidence="1 2">
    <name type="scientific">Paludisphaera borealis</name>
    <dbReference type="NCBI Taxonomy" id="1387353"/>
    <lineage>
        <taxon>Bacteria</taxon>
        <taxon>Pseudomonadati</taxon>
        <taxon>Planctomycetota</taxon>
        <taxon>Planctomycetia</taxon>
        <taxon>Isosphaerales</taxon>
        <taxon>Isosphaeraceae</taxon>
        <taxon>Paludisphaera</taxon>
    </lineage>
</organism>
<dbReference type="AlphaFoldDB" id="A0A1U7CUY3"/>